<dbReference type="Proteomes" id="UP000273977">
    <property type="component" value="Unassembled WGS sequence"/>
</dbReference>
<organism evidence="1 2">
    <name type="scientific">Aerococcus agrisoli</name>
    <dbReference type="NCBI Taxonomy" id="2487350"/>
    <lineage>
        <taxon>Bacteria</taxon>
        <taxon>Bacillati</taxon>
        <taxon>Bacillota</taxon>
        <taxon>Bacilli</taxon>
        <taxon>Lactobacillales</taxon>
        <taxon>Aerococcaceae</taxon>
        <taxon>Aerococcus</taxon>
    </lineage>
</organism>
<keyword evidence="2" id="KW-1185">Reference proteome</keyword>
<sequence>MGVMLTTAYQVDGADQELAVEIINQAHGMIQGKFEPSLLSDYQALDQLVHKQSILFRDAMTAVLYYRLLQEAIYPIQINGGLGLSEDIAQSLTFSDAALSQASDLGPGYVLYNANFMEDNLLNMHLINWQRTVQDQNPVARVVAFLYEIQAPLWIKGAMVAEDFLGDDLMAINAVKQVLYAKEEKLLSMTDITFSARKPTKWVDIFQELDSKKFYVTGLFKRGYATAIADMTYMTRQNIDYHFKSGRFAFERDMFATIVLQMDREQAALGG</sequence>
<evidence type="ECO:0000313" key="1">
    <source>
        <dbReference type="EMBL" id="RPA60572.1"/>
    </source>
</evidence>
<gene>
    <name evidence="1" type="ORF">EF384_05255</name>
</gene>
<comment type="caution">
    <text evidence="1">The sequence shown here is derived from an EMBL/GenBank/DDBJ whole genome shotgun (WGS) entry which is preliminary data.</text>
</comment>
<dbReference type="EMBL" id="RKMG01000013">
    <property type="protein sequence ID" value="RPA60572.1"/>
    <property type="molecule type" value="Genomic_DNA"/>
</dbReference>
<name>A0A3N4GCT1_9LACT</name>
<dbReference type="OrthoDB" id="2135964at2"/>
<reference evidence="1 2" key="1">
    <citation type="submission" date="2018-11" db="EMBL/GenBank/DDBJ databases">
        <title>Aerococcus sp. SJQ22, whole genome shotgun sequence.</title>
        <authorList>
            <person name="Sun L."/>
            <person name="Gao X."/>
            <person name="Chen W."/>
            <person name="Huang K."/>
        </authorList>
    </citation>
    <scope>NUCLEOTIDE SEQUENCE [LARGE SCALE GENOMIC DNA]</scope>
    <source>
        <strain evidence="1 2">SJQ22</strain>
    </source>
</reference>
<evidence type="ECO:0000313" key="2">
    <source>
        <dbReference type="Proteomes" id="UP000273977"/>
    </source>
</evidence>
<proteinExistence type="predicted"/>
<dbReference type="RefSeq" id="WP_123779959.1">
    <property type="nucleotide sequence ID" value="NZ_RKMG01000013.1"/>
</dbReference>
<protein>
    <submittedName>
        <fullName evidence="1">Uncharacterized protein</fullName>
    </submittedName>
</protein>
<dbReference type="AlphaFoldDB" id="A0A3N4GCT1"/>
<accession>A0A3N4GCT1</accession>